<sequence>MKFLIDECLSQRLTTMARDRGYAESSHVHWLGLGGIQDWHLIRRAVDEDWTLVTKNSYDFRGPAGAPGKPGLHALQPIHAGLVCLNGPPGMNLALQEELFDIALDEIAALGDDLVNHVLEITADETDVVIERYPLPVT</sequence>
<accession>A0A8H8WPL7</accession>
<dbReference type="RefSeq" id="WP_207181234.1">
    <property type="nucleotide sequence ID" value="NZ_AP024145.1"/>
</dbReference>
<gene>
    <name evidence="2" type="ORF">mvi_04610</name>
</gene>
<protein>
    <recommendedName>
        <fullName evidence="1">DUF5615 domain-containing protein</fullName>
    </recommendedName>
</protein>
<feature type="domain" description="DUF5615" evidence="1">
    <location>
        <begin position="1"/>
        <end position="61"/>
    </location>
</feature>
<evidence type="ECO:0000313" key="3">
    <source>
        <dbReference type="Proteomes" id="UP000663508"/>
    </source>
</evidence>
<dbReference type="Proteomes" id="UP000663508">
    <property type="component" value="Chromosome"/>
</dbReference>
<dbReference type="InterPro" id="IPR041049">
    <property type="entry name" value="DUF5615"/>
</dbReference>
<evidence type="ECO:0000313" key="2">
    <source>
        <dbReference type="EMBL" id="BCM82000.1"/>
    </source>
</evidence>
<evidence type="ECO:0000259" key="1">
    <source>
        <dbReference type="Pfam" id="PF18480"/>
    </source>
</evidence>
<reference evidence="2" key="1">
    <citation type="submission" date="2020-11" db="EMBL/GenBank/DDBJ databases">
        <title>Complete genome sequence of a novel pathogenic Methylobacterium strain isolated from rice in Vietnam.</title>
        <authorList>
            <person name="Lai K."/>
            <person name="Okazaki S."/>
            <person name="Higashi K."/>
            <person name="Mori H."/>
            <person name="Toyoda A."/>
            <person name="Kurokawa K."/>
        </authorList>
    </citation>
    <scope>NUCLEOTIDE SEQUENCE</scope>
    <source>
        <strain evidence="2">VL1</strain>
    </source>
</reference>
<dbReference type="AlphaFoldDB" id="A0A8H8WPL7"/>
<dbReference type="EMBL" id="AP024145">
    <property type="protein sequence ID" value="BCM82000.1"/>
    <property type="molecule type" value="Genomic_DNA"/>
</dbReference>
<organism evidence="2 3">
    <name type="scientific">Methylobacterium indicum</name>
    <dbReference type="NCBI Taxonomy" id="1775910"/>
    <lineage>
        <taxon>Bacteria</taxon>
        <taxon>Pseudomonadati</taxon>
        <taxon>Pseudomonadota</taxon>
        <taxon>Alphaproteobacteria</taxon>
        <taxon>Hyphomicrobiales</taxon>
        <taxon>Methylobacteriaceae</taxon>
        <taxon>Methylobacterium</taxon>
    </lineage>
</organism>
<proteinExistence type="predicted"/>
<dbReference type="KEGG" id="mind:mvi_04610"/>
<dbReference type="Pfam" id="PF18480">
    <property type="entry name" value="DUF5615"/>
    <property type="match status" value="1"/>
</dbReference>
<name>A0A8H8WPL7_9HYPH</name>